<reference evidence="1" key="1">
    <citation type="submission" date="2023-11" db="EMBL/GenBank/DDBJ databases">
        <title>Comparative genomics revealed phylogeny of phytopathogenic Pectobacterium aroidearum based on whole-genome sequencing and function of putative horizontal acquire islands in P. aroidearum PccS1.</title>
        <authorList>
            <person name="Fan J."/>
            <person name="Yang L."/>
        </authorList>
    </citation>
    <scope>NUCLEOTIDE SEQUENCE</scope>
    <source>
        <strain evidence="1">NJAU140</strain>
    </source>
</reference>
<name>A0AAW9HDI6_9GAMM</name>
<protein>
    <submittedName>
        <fullName evidence="1">Acyl-CoA dehydrogenase</fullName>
    </submittedName>
</protein>
<organism evidence="1 2">
    <name type="scientific">Pectobacterium brasiliense</name>
    <dbReference type="NCBI Taxonomy" id="180957"/>
    <lineage>
        <taxon>Bacteria</taxon>
        <taxon>Pseudomonadati</taxon>
        <taxon>Pseudomonadota</taxon>
        <taxon>Gammaproteobacteria</taxon>
        <taxon>Enterobacterales</taxon>
        <taxon>Pectobacteriaceae</taxon>
        <taxon>Pectobacterium</taxon>
    </lineage>
</organism>
<evidence type="ECO:0000313" key="2">
    <source>
        <dbReference type="Proteomes" id="UP001269968"/>
    </source>
</evidence>
<dbReference type="RefSeq" id="WP_320714751.1">
    <property type="nucleotide sequence ID" value="NZ_JAXHOZ010000066.1"/>
</dbReference>
<proteinExistence type="predicted"/>
<evidence type="ECO:0000313" key="1">
    <source>
        <dbReference type="EMBL" id="MDY4379332.1"/>
    </source>
</evidence>
<dbReference type="EMBL" id="JAXHOZ010000066">
    <property type="protein sequence ID" value="MDY4379332.1"/>
    <property type="molecule type" value="Genomic_DNA"/>
</dbReference>
<dbReference type="Proteomes" id="UP001269968">
    <property type="component" value="Unassembled WGS sequence"/>
</dbReference>
<gene>
    <name evidence="1" type="ORF">SOV92_16135</name>
</gene>
<comment type="caution">
    <text evidence="1">The sequence shown here is derived from an EMBL/GenBank/DDBJ whole genome shotgun (WGS) entry which is preliminary data.</text>
</comment>
<dbReference type="AlphaFoldDB" id="A0AAW9HDI6"/>
<accession>A0AAW9HDI6</accession>
<sequence length="131" mass="14131">MISVNAGINRMMRLIVAIAFMSSLISTSYAKEYVKKDGFLSLNKNDSSANFIINASHGQASGVCNIEGEAVSIGAMKNQKNRWAYSDSSSMCVMIISEFKNGTVEIMTRDCEGYCGLSAVGSMDGIYKVGK</sequence>